<dbReference type="GeneTree" id="ENSGT01030000234637"/>
<dbReference type="Proteomes" id="UP000694620">
    <property type="component" value="Chromosome 3"/>
</dbReference>
<dbReference type="PANTHER" id="PTHR10306:SF9">
    <property type="entry name" value="SYNAPTOPHYSIN-LIKE PROTEIN 1"/>
    <property type="match status" value="1"/>
</dbReference>
<dbReference type="GO" id="GO:0030672">
    <property type="term" value="C:synaptic vesicle membrane"/>
    <property type="evidence" value="ECO:0007669"/>
    <property type="project" value="TreeGrafter"/>
</dbReference>
<protein>
    <submittedName>
        <fullName evidence="10">Synaptophysin-like 2b</fullName>
    </submittedName>
</protein>
<proteinExistence type="inferred from homology"/>
<comment type="similarity">
    <text evidence="2">Belongs to the synaptophysin/synaptobrevin family.</text>
</comment>
<keyword evidence="4 8" id="KW-1133">Transmembrane helix</keyword>
<dbReference type="PANTHER" id="PTHR10306">
    <property type="entry name" value="SYNAPTOPHYSIN"/>
    <property type="match status" value="1"/>
</dbReference>
<feature type="transmembrane region" description="Helical" evidence="8">
    <location>
        <begin position="21"/>
        <end position="39"/>
    </location>
</feature>
<evidence type="ECO:0000256" key="5">
    <source>
        <dbReference type="ARBA" id="ARBA00023136"/>
    </source>
</evidence>
<feature type="transmembrane region" description="Helical" evidence="8">
    <location>
        <begin position="198"/>
        <end position="220"/>
    </location>
</feature>
<evidence type="ECO:0000259" key="9">
    <source>
        <dbReference type="PROSITE" id="PS51225"/>
    </source>
</evidence>
<keyword evidence="11" id="KW-1185">Reference proteome</keyword>
<dbReference type="Pfam" id="PF01284">
    <property type="entry name" value="MARVEL"/>
    <property type="match status" value="1"/>
</dbReference>
<dbReference type="AlphaFoldDB" id="A0A8C4X319"/>
<evidence type="ECO:0000313" key="11">
    <source>
        <dbReference type="Proteomes" id="UP000694620"/>
    </source>
</evidence>
<evidence type="ECO:0000256" key="7">
    <source>
        <dbReference type="PROSITE-ProRule" id="PRU00581"/>
    </source>
</evidence>
<evidence type="ECO:0000256" key="3">
    <source>
        <dbReference type="ARBA" id="ARBA00022692"/>
    </source>
</evidence>
<sequence length="240" mass="26828">MEGTAQKMLSGFRFSWEPLKEPLGFIRLLEWVFAIFAFATTGGYSGETDILINCSGTTPKAQNINLQFFYPFRLNQISFVVNCLNSTKETVHLVGNFSSSAEFYVTIGVLAFLFCTVMLVVYLGYQHMYHENSQWAIVDFVLTVFFAFMWLVSSSAWAEGLSNVKKSTSPVYILSTVTFCKDVPNSCTPGALPSMGKLNVSVIFGFLNLILWGGNCWFLYKETPWHKPATTQGATEEGTP</sequence>
<evidence type="ECO:0000256" key="1">
    <source>
        <dbReference type="ARBA" id="ARBA00004141"/>
    </source>
</evidence>
<gene>
    <name evidence="10" type="primary">SYPL2</name>
    <name evidence="10" type="synonym">LOC114648204</name>
</gene>
<reference evidence="10" key="3">
    <citation type="submission" date="2025-09" db="UniProtKB">
        <authorList>
            <consortium name="Ensembl"/>
        </authorList>
    </citation>
    <scope>IDENTIFICATION</scope>
</reference>
<comment type="subcellular location">
    <subcellularLocation>
        <location evidence="1">Membrane</location>
        <topology evidence="1">Multi-pass membrane protein</topology>
    </subcellularLocation>
</comment>
<feature type="transmembrane region" description="Helical" evidence="8">
    <location>
        <begin position="103"/>
        <end position="125"/>
    </location>
</feature>
<feature type="domain" description="MARVEL" evidence="9">
    <location>
        <begin position="18"/>
        <end position="224"/>
    </location>
</feature>
<reference evidence="10" key="2">
    <citation type="submission" date="2025-08" db="UniProtKB">
        <authorList>
            <consortium name="Ensembl"/>
        </authorList>
    </citation>
    <scope>IDENTIFICATION</scope>
</reference>
<evidence type="ECO:0000256" key="4">
    <source>
        <dbReference type="ARBA" id="ARBA00022989"/>
    </source>
</evidence>
<keyword evidence="5 7" id="KW-0472">Membrane</keyword>
<name>A0A8C4X319_ERPCA</name>
<keyword evidence="3 7" id="KW-0812">Transmembrane</keyword>
<organism evidence="10 11">
    <name type="scientific">Erpetoichthys calabaricus</name>
    <name type="common">Rope fish</name>
    <name type="synonym">Calamoichthys calabaricus</name>
    <dbReference type="NCBI Taxonomy" id="27687"/>
    <lineage>
        <taxon>Eukaryota</taxon>
        <taxon>Metazoa</taxon>
        <taxon>Chordata</taxon>
        <taxon>Craniata</taxon>
        <taxon>Vertebrata</taxon>
        <taxon>Euteleostomi</taxon>
        <taxon>Actinopterygii</taxon>
        <taxon>Polypteriformes</taxon>
        <taxon>Polypteridae</taxon>
        <taxon>Erpetoichthys</taxon>
    </lineage>
</organism>
<dbReference type="PROSITE" id="PS51225">
    <property type="entry name" value="MARVEL"/>
    <property type="match status" value="1"/>
</dbReference>
<dbReference type="InterPro" id="IPR008253">
    <property type="entry name" value="Marvel"/>
</dbReference>
<evidence type="ECO:0000256" key="8">
    <source>
        <dbReference type="SAM" id="Phobius"/>
    </source>
</evidence>
<keyword evidence="6" id="KW-0325">Glycoprotein</keyword>
<dbReference type="PRINTS" id="PR00220">
    <property type="entry name" value="SYNAPTOPHYSN"/>
</dbReference>
<dbReference type="OrthoDB" id="10006326at2759"/>
<dbReference type="Ensembl" id="ENSECRT00000001157.1">
    <property type="protein sequence ID" value="ENSECRP00000001134.1"/>
    <property type="gene ID" value="ENSECRG00000000786.1"/>
</dbReference>
<reference evidence="10" key="1">
    <citation type="submission" date="2021-06" db="EMBL/GenBank/DDBJ databases">
        <authorList>
            <consortium name="Wellcome Sanger Institute Data Sharing"/>
        </authorList>
    </citation>
    <scope>NUCLEOTIDE SEQUENCE [LARGE SCALE GENOMIC DNA]</scope>
</reference>
<accession>A0A8C4X319</accession>
<evidence type="ECO:0000313" key="10">
    <source>
        <dbReference type="Ensembl" id="ENSECRP00000001134.1"/>
    </source>
</evidence>
<feature type="transmembrane region" description="Helical" evidence="8">
    <location>
        <begin position="137"/>
        <end position="158"/>
    </location>
</feature>
<dbReference type="InterPro" id="IPR001285">
    <property type="entry name" value="Synaptophysin/porin"/>
</dbReference>
<evidence type="ECO:0000256" key="6">
    <source>
        <dbReference type="ARBA" id="ARBA00023180"/>
    </source>
</evidence>
<evidence type="ECO:0000256" key="2">
    <source>
        <dbReference type="ARBA" id="ARBA00006476"/>
    </source>
</evidence>